<evidence type="ECO:0000256" key="2">
    <source>
        <dbReference type="SAM" id="Phobius"/>
    </source>
</evidence>
<feature type="compositionally biased region" description="Low complexity" evidence="1">
    <location>
        <begin position="93"/>
        <end position="110"/>
    </location>
</feature>
<name>A0ABR7PQB7_9BURK</name>
<gene>
    <name evidence="3" type="ORF">F6X42_18295</name>
</gene>
<feature type="transmembrane region" description="Helical" evidence="2">
    <location>
        <begin position="140"/>
        <end position="158"/>
    </location>
</feature>
<dbReference type="RefSeq" id="WP_187635542.1">
    <property type="nucleotide sequence ID" value="NZ_VZQQ01000014.1"/>
</dbReference>
<protein>
    <submittedName>
        <fullName evidence="3">Uncharacterized protein</fullName>
    </submittedName>
</protein>
<keyword evidence="2" id="KW-0812">Transmembrane</keyword>
<evidence type="ECO:0000313" key="3">
    <source>
        <dbReference type="EMBL" id="MBC8748484.1"/>
    </source>
</evidence>
<evidence type="ECO:0000256" key="1">
    <source>
        <dbReference type="SAM" id="MobiDB-lite"/>
    </source>
</evidence>
<evidence type="ECO:0000313" key="4">
    <source>
        <dbReference type="Proteomes" id="UP000736373"/>
    </source>
</evidence>
<accession>A0ABR7PQB7</accession>
<keyword evidence="2" id="KW-1133">Transmembrane helix</keyword>
<sequence length="342" mass="37550">MTSMPLTLIEGAFALPRLRPLDRLPEPFGRDWALRPVRQRWRAGLDSLYTALLRTVCIRDPRLLSYAQWVSIDGVLIGAKRPAEARVAHATQPAGEPARTATAARPVTQRKVPQGPMRIALKARSPRIAQRRTVWHRRTVAVSAGVIGCVAVLAWWMVDQPVAPRLMASDMLESAQALIARRDAPAPVEERRAQHQVARPEAPVIAEAVAPAPVLPPLPANVAAAALAPIAASPQRNTTRHEPAPREVIRSSAARRVLRAQAHPLPVNRRAANASLHDSRVQNARSGEHEYADVTTFAMMSLRDIAPLPRSAVSNHLPASSTEWMNHMAQRRVTEIPQQFAP</sequence>
<organism evidence="3 4">
    <name type="scientific">Paraburkholderia podalyriae</name>
    <dbReference type="NCBI Taxonomy" id="1938811"/>
    <lineage>
        <taxon>Bacteria</taxon>
        <taxon>Pseudomonadati</taxon>
        <taxon>Pseudomonadota</taxon>
        <taxon>Betaproteobacteria</taxon>
        <taxon>Burkholderiales</taxon>
        <taxon>Burkholderiaceae</taxon>
        <taxon>Paraburkholderia</taxon>
    </lineage>
</organism>
<keyword evidence="4" id="KW-1185">Reference proteome</keyword>
<dbReference type="EMBL" id="VZQQ01000014">
    <property type="protein sequence ID" value="MBC8748484.1"/>
    <property type="molecule type" value="Genomic_DNA"/>
</dbReference>
<feature type="region of interest" description="Disordered" evidence="1">
    <location>
        <begin position="89"/>
        <end position="112"/>
    </location>
</feature>
<keyword evidence="2" id="KW-0472">Membrane</keyword>
<dbReference type="Proteomes" id="UP000736373">
    <property type="component" value="Unassembled WGS sequence"/>
</dbReference>
<reference evidence="3 4" key="1">
    <citation type="submission" date="2019-09" db="EMBL/GenBank/DDBJ databases">
        <title>Paraburkholderia podalyriae sp. nov., A South African Podalyria-associated rhizobium.</title>
        <authorList>
            <person name="Mavima L."/>
            <person name="Beukes C.W."/>
            <person name="Palmer M."/>
            <person name="De Meyer S.E."/>
            <person name="James E.K."/>
            <person name="Maluk M."/>
            <person name="Avontuur J.R."/>
            <person name="Chan W.Y."/>
            <person name="Venter S.N."/>
            <person name="Steenkamp E.T."/>
        </authorList>
    </citation>
    <scope>NUCLEOTIDE SEQUENCE [LARGE SCALE GENOMIC DNA]</scope>
    <source>
        <strain evidence="3 4">WC7.3b</strain>
    </source>
</reference>
<proteinExistence type="predicted"/>
<comment type="caution">
    <text evidence="3">The sequence shown here is derived from an EMBL/GenBank/DDBJ whole genome shotgun (WGS) entry which is preliminary data.</text>
</comment>